<dbReference type="AlphaFoldDB" id="E3BKE5"/>
<sequence>MKIKIGIVFFTFILSVVIFNLKDFEYFHDNNQKENLEKKETFSELRKENEVINTVKESSIKEEVNSDDRSINDEVFRVTDTKIEANQYSDKELEAEIDYIRNLIESESIIDKINQNSLNSEERDQVKKLFSLHDSLSLEKTRRLVKEIEEEYDDKFFLEMEESLKDLKKDIQDTKEQITNYSNS</sequence>
<name>E3BKE5_9VIBR</name>
<dbReference type="EMBL" id="AEIU01000074">
    <property type="protein sequence ID" value="EFP96530.1"/>
    <property type="molecule type" value="Genomic_DNA"/>
</dbReference>
<feature type="coiled-coil region" evidence="1">
    <location>
        <begin position="157"/>
        <end position="184"/>
    </location>
</feature>
<dbReference type="STRING" id="796620.VIBC2010_05119"/>
<dbReference type="Proteomes" id="UP000002943">
    <property type="component" value="Unassembled WGS sequence"/>
</dbReference>
<protein>
    <submittedName>
        <fullName evidence="2">Uncharacterized protein</fullName>
    </submittedName>
</protein>
<gene>
    <name evidence="2" type="ORF">VIBC2010_05119</name>
</gene>
<evidence type="ECO:0000313" key="2">
    <source>
        <dbReference type="EMBL" id="EFP96530.1"/>
    </source>
</evidence>
<accession>E3BKE5</accession>
<dbReference type="RefSeq" id="WP_009601510.1">
    <property type="nucleotide sequence ID" value="NZ_AEIU01000074.1"/>
</dbReference>
<keyword evidence="1" id="KW-0175">Coiled coil</keyword>
<reference evidence="2 3" key="1">
    <citation type="journal article" date="2012" name="Int. J. Syst. Evol. Microbiol.">
        <title>Vibrio caribbeanicus sp. nov., isolated from the marine sponge Scleritoderma cyanea.</title>
        <authorList>
            <person name="Hoffmann M."/>
            <person name="Monday S.R."/>
            <person name="Allard M.W."/>
            <person name="Strain E.A."/>
            <person name="Whittaker P."/>
            <person name="Naum M."/>
            <person name="McCarthy P.J."/>
            <person name="Lopez J.V."/>
            <person name="Fischer M."/>
            <person name="Brown E.W."/>
        </authorList>
    </citation>
    <scope>NUCLEOTIDE SEQUENCE [LARGE SCALE GENOMIC DNA]</scope>
    <source>
        <strain evidence="2 3">ATCC BAA-2122</strain>
    </source>
</reference>
<organism evidence="2 3">
    <name type="scientific">Vibrio caribbeanicus ATCC BAA-2122</name>
    <dbReference type="NCBI Taxonomy" id="796620"/>
    <lineage>
        <taxon>Bacteria</taxon>
        <taxon>Pseudomonadati</taxon>
        <taxon>Pseudomonadota</taxon>
        <taxon>Gammaproteobacteria</taxon>
        <taxon>Vibrionales</taxon>
        <taxon>Vibrionaceae</taxon>
        <taxon>Vibrio</taxon>
    </lineage>
</organism>
<proteinExistence type="predicted"/>
<evidence type="ECO:0000256" key="1">
    <source>
        <dbReference type="SAM" id="Coils"/>
    </source>
</evidence>
<evidence type="ECO:0000313" key="3">
    <source>
        <dbReference type="Proteomes" id="UP000002943"/>
    </source>
</evidence>
<keyword evidence="3" id="KW-1185">Reference proteome</keyword>
<comment type="caution">
    <text evidence="2">The sequence shown here is derived from an EMBL/GenBank/DDBJ whole genome shotgun (WGS) entry which is preliminary data.</text>
</comment>